<evidence type="ECO:0000259" key="6">
    <source>
        <dbReference type="Pfam" id="PF00884"/>
    </source>
</evidence>
<evidence type="ECO:0000256" key="4">
    <source>
        <dbReference type="ARBA" id="ARBA00023180"/>
    </source>
</evidence>
<keyword evidence="3" id="KW-0378">Hydrolase</keyword>
<dbReference type="InterPro" id="IPR000917">
    <property type="entry name" value="Sulfatase_N"/>
</dbReference>
<keyword evidence="8" id="KW-1185">Reference proteome</keyword>
<dbReference type="GO" id="GO:0016787">
    <property type="term" value="F:hydrolase activity"/>
    <property type="evidence" value="ECO:0007669"/>
    <property type="project" value="UniProtKB-KW"/>
</dbReference>
<dbReference type="OrthoDB" id="145229at2157"/>
<keyword evidence="4" id="KW-0325">Glycoprotein</keyword>
<dbReference type="eggNOG" id="arCOG02785">
    <property type="taxonomic scope" value="Archaea"/>
</dbReference>
<dbReference type="InterPro" id="IPR017850">
    <property type="entry name" value="Alkaline_phosphatase_core_sf"/>
</dbReference>
<dbReference type="AlphaFoldDB" id="M0M0W1"/>
<evidence type="ECO:0000256" key="5">
    <source>
        <dbReference type="SAM" id="MobiDB-lite"/>
    </source>
</evidence>
<dbReference type="EMBL" id="AOMB01000032">
    <property type="protein sequence ID" value="EMA37995.1"/>
    <property type="molecule type" value="Genomic_DNA"/>
</dbReference>
<organism evidence="7 8">
    <name type="scientific">Halococcus hamelinensis 100A6</name>
    <dbReference type="NCBI Taxonomy" id="1132509"/>
    <lineage>
        <taxon>Archaea</taxon>
        <taxon>Methanobacteriati</taxon>
        <taxon>Methanobacteriota</taxon>
        <taxon>Stenosarchaea group</taxon>
        <taxon>Halobacteria</taxon>
        <taxon>Halobacteriales</taxon>
        <taxon>Halococcaceae</taxon>
        <taxon>Halococcus</taxon>
    </lineage>
</organism>
<dbReference type="PROSITE" id="PS51318">
    <property type="entry name" value="TAT"/>
    <property type="match status" value="1"/>
</dbReference>
<evidence type="ECO:0000256" key="3">
    <source>
        <dbReference type="ARBA" id="ARBA00022801"/>
    </source>
</evidence>
<dbReference type="RefSeq" id="WP_007693894.1">
    <property type="nucleotide sequence ID" value="NZ_AJRK01000427.1"/>
</dbReference>
<dbReference type="SUPFAM" id="SSF53649">
    <property type="entry name" value="Alkaline phosphatase-like"/>
    <property type="match status" value="1"/>
</dbReference>
<dbReference type="Pfam" id="PF00884">
    <property type="entry name" value="Sulfatase"/>
    <property type="match status" value="1"/>
</dbReference>
<gene>
    <name evidence="7" type="ORF">C447_11180</name>
</gene>
<protein>
    <submittedName>
        <fullName evidence="7">N-acetylglucosamine-6-sulfatase</fullName>
    </submittedName>
</protein>
<comment type="similarity">
    <text evidence="1">Belongs to the sulfatase family.</text>
</comment>
<dbReference type="InterPro" id="IPR006311">
    <property type="entry name" value="TAT_signal"/>
</dbReference>
<dbReference type="PATRIC" id="fig|1132509.6.peg.2525"/>
<evidence type="ECO:0000313" key="8">
    <source>
        <dbReference type="Proteomes" id="UP000011566"/>
    </source>
</evidence>
<dbReference type="PROSITE" id="PS00523">
    <property type="entry name" value="SULFATASE_1"/>
    <property type="match status" value="1"/>
</dbReference>
<dbReference type="PANTHER" id="PTHR43108">
    <property type="entry name" value="N-ACETYLGLUCOSAMINE-6-SULFATASE FAMILY MEMBER"/>
    <property type="match status" value="1"/>
</dbReference>
<proteinExistence type="inferred from homology"/>
<feature type="region of interest" description="Disordered" evidence="5">
    <location>
        <begin position="491"/>
        <end position="536"/>
    </location>
</feature>
<evidence type="ECO:0000256" key="2">
    <source>
        <dbReference type="ARBA" id="ARBA00022729"/>
    </source>
</evidence>
<feature type="compositionally biased region" description="Basic residues" evidence="5">
    <location>
        <begin position="522"/>
        <end position="536"/>
    </location>
</feature>
<comment type="caution">
    <text evidence="7">The sequence shown here is derived from an EMBL/GenBank/DDBJ whole genome shotgun (WGS) entry which is preliminary data.</text>
</comment>
<evidence type="ECO:0000313" key="7">
    <source>
        <dbReference type="EMBL" id="EMA37995.1"/>
    </source>
</evidence>
<dbReference type="PROSITE" id="PS51257">
    <property type="entry name" value="PROKAR_LIPOPROTEIN"/>
    <property type="match status" value="1"/>
</dbReference>
<sequence length="536" mass="60349">MADRTTERPRRRLHRRNAMKAAGGLGVGGLLSGCSSNVALLGSTGTSQPRNIVFVLSDDHRYDFMNFMDEPGTPGFLETPNMDRMANQGAHLPNTTVSTSLCAPSRASILTGQYAHEHGVIDNQHPQADHDPFFVDHLKDAGYETAFIGKWDTFRINSAEPRPAFDRWVSFEKQGNYFDPRLNVDGDWVDHSGYITDILTEYALQWLRNRSGDKPFFLYLSHKAPHAWFRPARRHRGRYADAPIEYPKTMANSPANYRDKPDWVREQRDSVRGVDYVFGGNFGFGGPSGFDTLYRRYCETLLSLDESIGAVMDQLDTSGVADSTLTLYMSDNGFSLGEHGLIGKQTAYEPSMRVPLLAWAPGLVESGTTIDRAVSNIDLAPTFLEVAGRSRPDYMSGESFLPALAGEGTARSQEPYYESFWGGFPKHPTMFSTRQDQYKYIWYYGPMQDELYDLRADPAEANNLFDDGNHEQRRKAMHDRLFDWIESGGGVPIPLQRERRGNNRKKRPKNAPKTAPDDLTGRTKKSRKNGKNGKNG</sequence>
<name>M0M0W1_9EURY</name>
<dbReference type="Proteomes" id="UP000011566">
    <property type="component" value="Unassembled WGS sequence"/>
</dbReference>
<dbReference type="CDD" id="cd16031">
    <property type="entry name" value="G6S_like"/>
    <property type="match status" value="1"/>
</dbReference>
<evidence type="ECO:0000256" key="1">
    <source>
        <dbReference type="ARBA" id="ARBA00008779"/>
    </source>
</evidence>
<feature type="domain" description="Sulfatase N-terminal" evidence="6">
    <location>
        <begin position="50"/>
        <end position="388"/>
    </location>
</feature>
<accession>M0M0W1</accession>
<keyword evidence="2" id="KW-0732">Signal</keyword>
<dbReference type="Gene3D" id="3.40.720.10">
    <property type="entry name" value="Alkaline Phosphatase, subunit A"/>
    <property type="match status" value="1"/>
</dbReference>
<dbReference type="InterPro" id="IPR024607">
    <property type="entry name" value="Sulfatase_CS"/>
</dbReference>
<reference evidence="7 8" key="1">
    <citation type="journal article" date="2014" name="PLoS Genet.">
        <title>Phylogenetically driven sequencing of extremely halophilic archaea reveals strategies for static and dynamic osmo-response.</title>
        <authorList>
            <person name="Becker E.A."/>
            <person name="Seitzer P.M."/>
            <person name="Tritt A."/>
            <person name="Larsen D."/>
            <person name="Krusor M."/>
            <person name="Yao A.I."/>
            <person name="Wu D."/>
            <person name="Madern D."/>
            <person name="Eisen J.A."/>
            <person name="Darling A.E."/>
            <person name="Facciotti M.T."/>
        </authorList>
    </citation>
    <scope>NUCLEOTIDE SEQUENCE [LARGE SCALE GENOMIC DNA]</scope>
    <source>
        <strain evidence="7 8">100A6</strain>
    </source>
</reference>
<dbReference type="PANTHER" id="PTHR43108:SF8">
    <property type="entry name" value="SD21168P"/>
    <property type="match status" value="1"/>
</dbReference>